<feature type="transmembrane region" description="Helical" evidence="8">
    <location>
        <begin position="501"/>
        <end position="523"/>
    </location>
</feature>
<feature type="domain" description="CN hydrolase" evidence="9">
    <location>
        <begin position="241"/>
        <end position="492"/>
    </location>
</feature>
<organism evidence="10 11">
    <name type="scientific">Rhodoluna lacicola</name>
    <dbReference type="NCBI Taxonomy" id="529884"/>
    <lineage>
        <taxon>Bacteria</taxon>
        <taxon>Bacillati</taxon>
        <taxon>Actinomycetota</taxon>
        <taxon>Actinomycetes</taxon>
        <taxon>Micrococcales</taxon>
        <taxon>Microbacteriaceae</taxon>
        <taxon>Luna cluster</taxon>
        <taxon>Luna-1 subcluster</taxon>
        <taxon>Rhodoluna</taxon>
    </lineage>
</organism>
<dbReference type="HOGENOM" id="CLU_019563_0_1_11"/>
<comment type="similarity">
    <text evidence="8">Belongs to the CN hydrolase family. Apolipoprotein N-acyltransferase subfamily.</text>
</comment>
<evidence type="ECO:0000256" key="4">
    <source>
        <dbReference type="ARBA" id="ARBA00022692"/>
    </source>
</evidence>
<dbReference type="PANTHER" id="PTHR38686:SF1">
    <property type="entry name" value="APOLIPOPROTEIN N-ACYLTRANSFERASE"/>
    <property type="match status" value="1"/>
</dbReference>
<comment type="function">
    <text evidence="8">Catalyzes the phospholipid dependent N-acylation of the N-terminal cysteine of apolipoprotein, the last step in lipoprotein maturation.</text>
</comment>
<evidence type="ECO:0000313" key="10">
    <source>
        <dbReference type="EMBL" id="AIC47629.1"/>
    </source>
</evidence>
<dbReference type="PROSITE" id="PS50263">
    <property type="entry name" value="CN_HYDROLASE"/>
    <property type="match status" value="1"/>
</dbReference>
<keyword evidence="4 8" id="KW-0812">Transmembrane</keyword>
<comment type="pathway">
    <text evidence="8">Protein modification; lipoprotein biosynthesis (N-acyl transfer).</text>
</comment>
<reference evidence="10 11" key="1">
    <citation type="journal article" date="2014" name="Int. J. Syst. Evol. Microbiol.">
        <title>Rhodoluna lacicola gen. nov., sp. nov., a planktonic freshwater bacterium with stream-lined genome.</title>
        <authorList>
            <person name="Hahn M."/>
            <person name="Schmidt J."/>
            <person name="Taipale S.J."/>
            <person name="Doolittle W.F."/>
            <person name="Koll U."/>
        </authorList>
    </citation>
    <scope>NUCLEOTIDE SEQUENCE [LARGE SCALE GENOMIC DNA]</scope>
    <source>
        <strain evidence="10 11">MWH-Ta8</strain>
    </source>
</reference>
<keyword evidence="11" id="KW-1185">Reference proteome</keyword>
<feature type="transmembrane region" description="Helical" evidence="8">
    <location>
        <begin position="209"/>
        <end position="228"/>
    </location>
</feature>
<proteinExistence type="inferred from homology"/>
<gene>
    <name evidence="8" type="primary">lnt</name>
    <name evidence="10" type="ORF">Rhola_00008270</name>
</gene>
<name>A0A060JN33_9MICO</name>
<evidence type="ECO:0000256" key="8">
    <source>
        <dbReference type="HAMAP-Rule" id="MF_01148"/>
    </source>
</evidence>
<dbReference type="InterPro" id="IPR036526">
    <property type="entry name" value="C-N_Hydrolase_sf"/>
</dbReference>
<accession>A0A060JN33</accession>
<protein>
    <recommendedName>
        <fullName evidence="8">Apolipoprotein N-acyltransferase</fullName>
        <shortName evidence="8">ALP N-acyltransferase</shortName>
        <ecNumber evidence="8">2.3.1.269</ecNumber>
    </recommendedName>
</protein>
<dbReference type="InterPro" id="IPR003010">
    <property type="entry name" value="C-N_Hydrolase"/>
</dbReference>
<dbReference type="AlphaFoldDB" id="A0A060JN33"/>
<dbReference type="GO" id="GO:0005886">
    <property type="term" value="C:plasma membrane"/>
    <property type="evidence" value="ECO:0007669"/>
    <property type="project" value="UniProtKB-SubCell"/>
</dbReference>
<evidence type="ECO:0000259" key="9">
    <source>
        <dbReference type="PROSITE" id="PS50263"/>
    </source>
</evidence>
<dbReference type="SUPFAM" id="SSF56317">
    <property type="entry name" value="Carbon-nitrogen hydrolase"/>
    <property type="match status" value="1"/>
</dbReference>
<feature type="transmembrane region" description="Helical" evidence="8">
    <location>
        <begin position="130"/>
        <end position="153"/>
    </location>
</feature>
<dbReference type="eggNOG" id="COG0815">
    <property type="taxonomic scope" value="Bacteria"/>
</dbReference>
<evidence type="ECO:0000256" key="6">
    <source>
        <dbReference type="ARBA" id="ARBA00023136"/>
    </source>
</evidence>
<feature type="transmembrane region" description="Helical" evidence="8">
    <location>
        <begin position="20"/>
        <end position="36"/>
    </location>
</feature>
<dbReference type="EC" id="2.3.1.269" evidence="8"/>
<evidence type="ECO:0000313" key="11">
    <source>
        <dbReference type="Proteomes" id="UP000067708"/>
    </source>
</evidence>
<comment type="subcellular location">
    <subcellularLocation>
        <location evidence="1 8">Cell membrane</location>
        <topology evidence="1 8">Multi-pass membrane protein</topology>
    </subcellularLocation>
</comment>
<feature type="transmembrane region" description="Helical" evidence="8">
    <location>
        <begin position="173"/>
        <end position="197"/>
    </location>
</feature>
<dbReference type="PANTHER" id="PTHR38686">
    <property type="entry name" value="APOLIPOPROTEIN N-ACYLTRANSFERASE"/>
    <property type="match status" value="1"/>
</dbReference>
<dbReference type="Gene3D" id="3.60.110.10">
    <property type="entry name" value="Carbon-nitrogen hydrolase"/>
    <property type="match status" value="1"/>
</dbReference>
<dbReference type="PATRIC" id="fig|529884.3.peg.789"/>
<evidence type="ECO:0000256" key="2">
    <source>
        <dbReference type="ARBA" id="ARBA00022475"/>
    </source>
</evidence>
<dbReference type="Proteomes" id="UP000067708">
    <property type="component" value="Chromosome"/>
</dbReference>
<dbReference type="KEGG" id="rla:Rhola_00008270"/>
<dbReference type="CDD" id="cd07571">
    <property type="entry name" value="ALP_N-acyl_transferase"/>
    <property type="match status" value="1"/>
</dbReference>
<dbReference type="GO" id="GO:0042158">
    <property type="term" value="P:lipoprotein biosynthetic process"/>
    <property type="evidence" value="ECO:0007669"/>
    <property type="project" value="UniProtKB-UniRule"/>
</dbReference>
<dbReference type="Pfam" id="PF00795">
    <property type="entry name" value="CN_hydrolase"/>
    <property type="match status" value="1"/>
</dbReference>
<dbReference type="GO" id="GO:0016410">
    <property type="term" value="F:N-acyltransferase activity"/>
    <property type="evidence" value="ECO:0007669"/>
    <property type="project" value="UniProtKB-UniRule"/>
</dbReference>
<evidence type="ECO:0000256" key="7">
    <source>
        <dbReference type="ARBA" id="ARBA00023315"/>
    </source>
</evidence>
<sequence length="538" mass="58811">MLPNMTSMNQTKRAAVIQMALRLFLAGFGGYLSSLAMPRENIYPLIFVSVALLLLSVRNLKFFKAFTVGLVGGLAFYLSQIEWLSLYLGPVPWLALSSLEAIIFAFGMAGTALVWSWLDNSINWAKKFKPLLIAISLALIWTAREWVSISLPYGGFPWSRLAQTQSESYLADWVFLGGLGLLTFAIALIASIATVSLTSWQRDIRVPHWSALATLAFLLLVPAVFTPASNAEAGEMTIGAVQGNANAGLFANERPGTILQNHLDATELLKEKANFNKLDLVVWPENASDLSPFASSVANKKINQLVDQDLKVPLIFGTITERGKETFNSSIYWKPDIGPTDWYDKKRPVPFAEYVPNRDFWYQLAPDLIGLVSRGYSFGERDGIFEYSKTSDSKISKLGALICFEIAIDDIGRNLVADGAQIILSQTNNADFGRSDETFQQAAFAKLRAIETGRVVVNVSTVGVSAIYTPDGSVIDQIPTFEPGVMLETLPLRTAITPAMLIGPLFDLLANLIAAALLAMALARTRKAAKPNGLTAAR</sequence>
<dbReference type="Pfam" id="PF20154">
    <property type="entry name" value="LNT_N"/>
    <property type="match status" value="1"/>
</dbReference>
<dbReference type="InterPro" id="IPR004563">
    <property type="entry name" value="Apolipo_AcylTrfase"/>
</dbReference>
<dbReference type="InterPro" id="IPR045378">
    <property type="entry name" value="LNT_N"/>
</dbReference>
<dbReference type="NCBIfam" id="TIGR00546">
    <property type="entry name" value="lnt"/>
    <property type="match status" value="1"/>
</dbReference>
<keyword evidence="10" id="KW-0449">Lipoprotein</keyword>
<dbReference type="UniPathway" id="UPA00666"/>
<feature type="transmembrane region" description="Helical" evidence="8">
    <location>
        <begin position="42"/>
        <end position="60"/>
    </location>
</feature>
<feature type="transmembrane region" description="Helical" evidence="8">
    <location>
        <begin position="67"/>
        <end position="88"/>
    </location>
</feature>
<keyword evidence="6 8" id="KW-0472">Membrane</keyword>
<comment type="catalytic activity">
    <reaction evidence="8">
        <text>N-terminal S-1,2-diacyl-sn-glyceryl-L-cysteinyl-[lipoprotein] + a glycerophospholipid = N-acyl-S-1,2-diacyl-sn-glyceryl-L-cysteinyl-[lipoprotein] + a 2-acyl-sn-glycero-3-phospholipid + H(+)</text>
        <dbReference type="Rhea" id="RHEA:48228"/>
        <dbReference type="Rhea" id="RHEA-COMP:14681"/>
        <dbReference type="Rhea" id="RHEA-COMP:14684"/>
        <dbReference type="ChEBI" id="CHEBI:15378"/>
        <dbReference type="ChEBI" id="CHEBI:136912"/>
        <dbReference type="ChEBI" id="CHEBI:140656"/>
        <dbReference type="ChEBI" id="CHEBI:140657"/>
        <dbReference type="ChEBI" id="CHEBI:140660"/>
        <dbReference type="EC" id="2.3.1.269"/>
    </reaction>
</comment>
<evidence type="ECO:0000256" key="1">
    <source>
        <dbReference type="ARBA" id="ARBA00004651"/>
    </source>
</evidence>
<keyword evidence="7 8" id="KW-0012">Acyltransferase</keyword>
<feature type="transmembrane region" description="Helical" evidence="8">
    <location>
        <begin position="94"/>
        <end position="118"/>
    </location>
</feature>
<dbReference type="EMBL" id="CP007490">
    <property type="protein sequence ID" value="AIC47629.1"/>
    <property type="molecule type" value="Genomic_DNA"/>
</dbReference>
<keyword evidence="3 8" id="KW-0808">Transferase</keyword>
<keyword evidence="5 8" id="KW-1133">Transmembrane helix</keyword>
<keyword evidence="2 8" id="KW-1003">Cell membrane</keyword>
<evidence type="ECO:0000256" key="5">
    <source>
        <dbReference type="ARBA" id="ARBA00022989"/>
    </source>
</evidence>
<dbReference type="STRING" id="529884.Rhola_00008270"/>
<evidence type="ECO:0000256" key="3">
    <source>
        <dbReference type="ARBA" id="ARBA00022679"/>
    </source>
</evidence>
<dbReference type="HAMAP" id="MF_01148">
    <property type="entry name" value="Lnt"/>
    <property type="match status" value="1"/>
</dbReference>